<organism evidence="1 2">
    <name type="scientific">Deinococcus yavapaiensis KR-236</name>
    <dbReference type="NCBI Taxonomy" id="694435"/>
    <lineage>
        <taxon>Bacteria</taxon>
        <taxon>Thermotogati</taxon>
        <taxon>Deinococcota</taxon>
        <taxon>Deinococci</taxon>
        <taxon>Deinococcales</taxon>
        <taxon>Deinococcaceae</taxon>
        <taxon>Deinococcus</taxon>
    </lineage>
</organism>
<evidence type="ECO:0000313" key="1">
    <source>
        <dbReference type="EMBL" id="PYE53662.1"/>
    </source>
</evidence>
<proteinExistence type="predicted"/>
<reference evidence="1 2" key="1">
    <citation type="submission" date="2018-06" db="EMBL/GenBank/DDBJ databases">
        <title>Genomic Encyclopedia of Type Strains, Phase IV (KMG-IV): sequencing the most valuable type-strain genomes for metagenomic binning, comparative biology and taxonomic classification.</title>
        <authorList>
            <person name="Goeker M."/>
        </authorList>
    </citation>
    <scope>NUCLEOTIDE SEQUENCE [LARGE SCALE GENOMIC DNA]</scope>
    <source>
        <strain evidence="1 2">DSM 18048</strain>
    </source>
</reference>
<accession>A0A318S684</accession>
<protein>
    <submittedName>
        <fullName evidence="1">Uncharacterized protein</fullName>
    </submittedName>
</protein>
<comment type="caution">
    <text evidence="1">The sequence shown here is derived from an EMBL/GenBank/DDBJ whole genome shotgun (WGS) entry which is preliminary data.</text>
</comment>
<name>A0A318S684_9DEIO</name>
<keyword evidence="2" id="KW-1185">Reference proteome</keyword>
<dbReference type="EMBL" id="QJSX01000008">
    <property type="protein sequence ID" value="PYE53662.1"/>
    <property type="molecule type" value="Genomic_DNA"/>
</dbReference>
<sequence length="75" mass="8528">MPAYPLFIVTRDITSGSEMWFRVRAPQDVEDTFRNVAHDGRYQVIGWAEIGGDVRTDFETLLNEHSSSTPDPEAE</sequence>
<gene>
    <name evidence="1" type="ORF">DES52_108193</name>
</gene>
<evidence type="ECO:0000313" key="2">
    <source>
        <dbReference type="Proteomes" id="UP000248326"/>
    </source>
</evidence>
<dbReference type="Proteomes" id="UP000248326">
    <property type="component" value="Unassembled WGS sequence"/>
</dbReference>
<dbReference type="AlphaFoldDB" id="A0A318S684"/>
<dbReference type="RefSeq" id="WP_146237269.1">
    <property type="nucleotide sequence ID" value="NZ_QJSX01000008.1"/>
</dbReference>